<evidence type="ECO:0000313" key="1">
    <source>
        <dbReference type="EMBL" id="CAJ2641798.1"/>
    </source>
</evidence>
<sequence>MGSLDCVPSLDHGMAVLPLNSLPLGFRFRPSDEELVDYYLRSKINGNGDEVWVIREIDICKWEPWDMPGLSVIRNKDPEWFFFCPQDRKYPNGHRLNRATTHGYWKATGKDRRIKSGNILIGMKKTLVFYSGRAPKGKRTNWVMHEYRPTLKELDGTNPGQNPYVLCRLFKKNDESLEVSNCGEVEQATPAPLTANYSPEEIQSDQAPITASTSQVTEEDKQLPFIPDVSEETISNVITSVDCHSDGYDAHDAQNQIVKQAAEEDQASILDMYYNPKDGLLLDDRLFSPVLAHMPQEFNYQANNESDGQYGLQYGTNEINISDFLNYNLNWDQLPSEEFSSHQQNFSLFNVIKDNGSGSESEAGSNITGMQAAYSQEAIARSFPSATTPSFNTFDHSGDDQKSNVVLLQNNFQTSFPSDVNYGEVCNVVNGYDQPSNYNNTVMPAESEIIRRARPARDEQLKTNHMQGTAQRRIRLKVEQVADGSSTQEQHNSKPSIAVEKKAAEDHAADAESATRTNHAYKQQKASKSIDNRKISQKAANAGGLGDFLSVGRGPFRSKTSSNRVTLWSSVFVVSASVLVSLVAFTNIWEYIKF</sequence>
<proteinExistence type="predicted"/>
<organism evidence="1 2">
    <name type="scientific">Trifolium pratense</name>
    <name type="common">Red clover</name>
    <dbReference type="NCBI Taxonomy" id="57577"/>
    <lineage>
        <taxon>Eukaryota</taxon>
        <taxon>Viridiplantae</taxon>
        <taxon>Streptophyta</taxon>
        <taxon>Embryophyta</taxon>
        <taxon>Tracheophyta</taxon>
        <taxon>Spermatophyta</taxon>
        <taxon>Magnoliopsida</taxon>
        <taxon>eudicotyledons</taxon>
        <taxon>Gunneridae</taxon>
        <taxon>Pentapetalae</taxon>
        <taxon>rosids</taxon>
        <taxon>fabids</taxon>
        <taxon>Fabales</taxon>
        <taxon>Fabaceae</taxon>
        <taxon>Papilionoideae</taxon>
        <taxon>50 kb inversion clade</taxon>
        <taxon>NPAAA clade</taxon>
        <taxon>Hologalegina</taxon>
        <taxon>IRL clade</taxon>
        <taxon>Trifolieae</taxon>
        <taxon>Trifolium</taxon>
    </lineage>
</organism>
<dbReference type="Proteomes" id="UP001177021">
    <property type="component" value="Unassembled WGS sequence"/>
</dbReference>
<reference evidence="1" key="1">
    <citation type="submission" date="2023-10" db="EMBL/GenBank/DDBJ databases">
        <authorList>
            <person name="Rodriguez Cubillos JULIANA M."/>
            <person name="De Vega J."/>
        </authorList>
    </citation>
    <scope>NUCLEOTIDE SEQUENCE</scope>
</reference>
<evidence type="ECO:0000313" key="2">
    <source>
        <dbReference type="Proteomes" id="UP001177021"/>
    </source>
</evidence>
<name>A0ACB0JDQ4_TRIPR</name>
<comment type="caution">
    <text evidence="1">The sequence shown here is derived from an EMBL/GenBank/DDBJ whole genome shotgun (WGS) entry which is preliminary data.</text>
</comment>
<accession>A0ACB0JDQ4</accession>
<keyword evidence="2" id="KW-1185">Reference proteome</keyword>
<dbReference type="EMBL" id="CASHSV030000024">
    <property type="protein sequence ID" value="CAJ2641798.1"/>
    <property type="molecule type" value="Genomic_DNA"/>
</dbReference>
<gene>
    <name evidence="1" type="ORF">MILVUS5_LOCUS11367</name>
</gene>
<protein>
    <submittedName>
        <fullName evidence="1">Uncharacterized protein</fullName>
    </submittedName>
</protein>